<sequence>MKKILILTFTTLILVSCGKKEKLNEETLTQKVKVLNVGTFHMGYTTDQYKSEFDPKLKANKDQLANLNQLLAEFKPTIILVEAEPKEQDALEKNYAGYLVDPTKETAFQNETQFIAFEIGRLSQTKKMIGIDKQLGYNYMGIDELAHEIEAKTYLNGQKAIKKILESLYTEPLINRFIKMNEQSYYDAMINLNADLLTYVNTEDNFEGADAAGDFYLRNLKMFANINRVKVNDSDRILILSGSTHAAFFDMFMKRSPKYELVPITNYLK</sequence>
<protein>
    <recommendedName>
        <fullName evidence="3">TraB/GumN family protein</fullName>
    </recommendedName>
</protein>
<dbReference type="KEGG" id="cant:NCTC13489_01232"/>
<name>A0A3S5EUR3_9FLAO</name>
<evidence type="ECO:0008006" key="3">
    <source>
        <dbReference type="Google" id="ProtNLM"/>
    </source>
</evidence>
<evidence type="ECO:0000313" key="1">
    <source>
        <dbReference type="EMBL" id="VEH98894.1"/>
    </source>
</evidence>
<dbReference type="PROSITE" id="PS51257">
    <property type="entry name" value="PROKAR_LIPOPROTEIN"/>
    <property type="match status" value="1"/>
</dbReference>
<evidence type="ECO:0000313" key="2">
    <source>
        <dbReference type="Proteomes" id="UP000270036"/>
    </source>
</evidence>
<proteinExistence type="predicted"/>
<dbReference type="InterPro" id="IPR043749">
    <property type="entry name" value="DUF5694"/>
</dbReference>
<gene>
    <name evidence="1" type="ORF">NCTC13489_01232</name>
</gene>
<accession>A0A3S5EUR3</accession>
<dbReference type="AlphaFoldDB" id="A0A3S5EUR3"/>
<reference evidence="1 2" key="1">
    <citation type="submission" date="2018-12" db="EMBL/GenBank/DDBJ databases">
        <authorList>
            <consortium name="Pathogen Informatics"/>
        </authorList>
    </citation>
    <scope>NUCLEOTIDE SEQUENCE [LARGE SCALE GENOMIC DNA]</scope>
    <source>
        <strain evidence="1 2">NCTC13489</strain>
    </source>
</reference>
<organism evidence="1 2">
    <name type="scientific">Kaistella antarctica</name>
    <dbReference type="NCBI Taxonomy" id="266748"/>
    <lineage>
        <taxon>Bacteria</taxon>
        <taxon>Pseudomonadati</taxon>
        <taxon>Bacteroidota</taxon>
        <taxon>Flavobacteriia</taxon>
        <taxon>Flavobacteriales</taxon>
        <taxon>Weeksellaceae</taxon>
        <taxon>Chryseobacterium group</taxon>
        <taxon>Kaistella</taxon>
    </lineage>
</organism>
<dbReference type="OrthoDB" id="7055505at2"/>
<dbReference type="STRING" id="266748.HY04_11700"/>
<dbReference type="RefSeq" id="WP_051803777.1">
    <property type="nucleotide sequence ID" value="NZ_FOIX01000003.1"/>
</dbReference>
<dbReference type="Pfam" id="PF18950">
    <property type="entry name" value="DUF5694"/>
    <property type="match status" value="1"/>
</dbReference>
<dbReference type="EMBL" id="LR134441">
    <property type="protein sequence ID" value="VEH98894.1"/>
    <property type="molecule type" value="Genomic_DNA"/>
</dbReference>
<dbReference type="Proteomes" id="UP000270036">
    <property type="component" value="Chromosome"/>
</dbReference>